<dbReference type="Proteomes" id="UP001595843">
    <property type="component" value="Unassembled WGS sequence"/>
</dbReference>
<organism evidence="1 2">
    <name type="scientific">Salinithrix halophila</name>
    <dbReference type="NCBI Taxonomy" id="1485204"/>
    <lineage>
        <taxon>Bacteria</taxon>
        <taxon>Bacillati</taxon>
        <taxon>Bacillota</taxon>
        <taxon>Bacilli</taxon>
        <taxon>Bacillales</taxon>
        <taxon>Thermoactinomycetaceae</taxon>
        <taxon>Salinithrix</taxon>
    </lineage>
</organism>
<protein>
    <submittedName>
        <fullName evidence="1">DUF6022 family protein</fullName>
    </submittedName>
</protein>
<dbReference type="EMBL" id="JBHSAP010000007">
    <property type="protein sequence ID" value="MFC4075969.1"/>
    <property type="molecule type" value="Genomic_DNA"/>
</dbReference>
<proteinExistence type="predicted"/>
<sequence>MKQVKPLKELLQEGKKGRIDAIAQYIESHIAENWKTLLQNKRDQLLEAYNKAGDRAYGTYLNLLFLPVHQQLKEAGLHPEPRFPGDFDISREWGNQEQTDQQRWMWSAVYASDGEALGTIVTIVFHDHTQFRVPRQPQIIALRETGKKDVVAALSLRSVDFKQACEFTVEYEEYLRNQST</sequence>
<dbReference type="Pfam" id="PF19486">
    <property type="entry name" value="DUF6022"/>
    <property type="match status" value="1"/>
</dbReference>
<name>A0ABV8JFA7_9BACL</name>
<accession>A0ABV8JFA7</accession>
<evidence type="ECO:0000313" key="1">
    <source>
        <dbReference type="EMBL" id="MFC4075969.1"/>
    </source>
</evidence>
<reference evidence="2" key="1">
    <citation type="journal article" date="2019" name="Int. J. Syst. Evol. Microbiol.">
        <title>The Global Catalogue of Microorganisms (GCM) 10K type strain sequencing project: providing services to taxonomists for standard genome sequencing and annotation.</title>
        <authorList>
            <consortium name="The Broad Institute Genomics Platform"/>
            <consortium name="The Broad Institute Genome Sequencing Center for Infectious Disease"/>
            <person name="Wu L."/>
            <person name="Ma J."/>
        </authorList>
    </citation>
    <scope>NUCLEOTIDE SEQUENCE [LARGE SCALE GENOMIC DNA]</scope>
    <source>
        <strain evidence="2">IBRC-M 10813</strain>
    </source>
</reference>
<dbReference type="RefSeq" id="WP_380702379.1">
    <property type="nucleotide sequence ID" value="NZ_JBHSAP010000007.1"/>
</dbReference>
<keyword evidence="2" id="KW-1185">Reference proteome</keyword>
<dbReference type="InterPro" id="IPR046064">
    <property type="entry name" value="DUF6022"/>
</dbReference>
<evidence type="ECO:0000313" key="2">
    <source>
        <dbReference type="Proteomes" id="UP001595843"/>
    </source>
</evidence>
<gene>
    <name evidence="1" type="ORF">ACFOUO_04020</name>
</gene>
<comment type="caution">
    <text evidence="1">The sequence shown here is derived from an EMBL/GenBank/DDBJ whole genome shotgun (WGS) entry which is preliminary data.</text>
</comment>